<dbReference type="Gene3D" id="1.10.12.10">
    <property type="entry name" value="Lyase 2-enoyl-coa Hydratase, Chain A, domain 2"/>
    <property type="match status" value="1"/>
</dbReference>
<dbReference type="SUPFAM" id="SSF52096">
    <property type="entry name" value="ClpP/crotonase"/>
    <property type="match status" value="1"/>
</dbReference>
<dbReference type="InterPro" id="IPR051683">
    <property type="entry name" value="Enoyl-CoA_Hydratase/Isomerase"/>
</dbReference>
<protein>
    <recommendedName>
        <fullName evidence="4">Enoyl-CoA hydratase</fullName>
    </recommendedName>
</protein>
<dbReference type="PANTHER" id="PTHR42964">
    <property type="entry name" value="ENOYL-COA HYDRATASE"/>
    <property type="match status" value="1"/>
</dbReference>
<proteinExistence type="inferred from homology"/>
<accession>A0A0S7WJE0</accession>
<comment type="caution">
    <text evidence="2">The sequence shown here is derived from an EMBL/GenBank/DDBJ whole genome shotgun (WGS) entry which is preliminary data.</text>
</comment>
<organism evidence="2 3">
    <name type="scientific">candidate division TA06 bacterium DG_26</name>
    <dbReference type="NCBI Taxonomy" id="1703771"/>
    <lineage>
        <taxon>Bacteria</taxon>
        <taxon>Bacteria division TA06</taxon>
    </lineage>
</organism>
<evidence type="ECO:0008006" key="4">
    <source>
        <dbReference type="Google" id="ProtNLM"/>
    </source>
</evidence>
<evidence type="ECO:0000313" key="2">
    <source>
        <dbReference type="EMBL" id="KPJ50272.1"/>
    </source>
</evidence>
<comment type="similarity">
    <text evidence="1">Belongs to the enoyl-CoA hydratase/isomerase family.</text>
</comment>
<dbReference type="Gene3D" id="3.90.226.10">
    <property type="entry name" value="2-enoyl-CoA Hydratase, Chain A, domain 1"/>
    <property type="match status" value="1"/>
</dbReference>
<dbReference type="CDD" id="cd06558">
    <property type="entry name" value="crotonase-like"/>
    <property type="match status" value="1"/>
</dbReference>
<dbReference type="Pfam" id="PF00378">
    <property type="entry name" value="ECH_1"/>
    <property type="match status" value="1"/>
</dbReference>
<dbReference type="PANTHER" id="PTHR42964:SF1">
    <property type="entry name" value="POLYKETIDE BIOSYNTHESIS ENOYL-COA HYDRATASE PKSH-RELATED"/>
    <property type="match status" value="1"/>
</dbReference>
<dbReference type="EMBL" id="LIZT01000026">
    <property type="protein sequence ID" value="KPJ50272.1"/>
    <property type="molecule type" value="Genomic_DNA"/>
</dbReference>
<dbReference type="InterPro" id="IPR014748">
    <property type="entry name" value="Enoyl-CoA_hydra_C"/>
</dbReference>
<dbReference type="InterPro" id="IPR001753">
    <property type="entry name" value="Enoyl-CoA_hydra/iso"/>
</dbReference>
<evidence type="ECO:0000256" key="1">
    <source>
        <dbReference type="ARBA" id="ARBA00005254"/>
    </source>
</evidence>
<gene>
    <name evidence="2" type="ORF">AMJ40_03420</name>
</gene>
<name>A0A0S7WJE0_UNCT6</name>
<dbReference type="GO" id="GO:0003824">
    <property type="term" value="F:catalytic activity"/>
    <property type="evidence" value="ECO:0007669"/>
    <property type="project" value="UniProtKB-ARBA"/>
</dbReference>
<dbReference type="AlphaFoldDB" id="A0A0S7WJE0"/>
<evidence type="ECO:0000313" key="3">
    <source>
        <dbReference type="Proteomes" id="UP000051124"/>
    </source>
</evidence>
<dbReference type="Proteomes" id="UP000051124">
    <property type="component" value="Unassembled WGS sequence"/>
</dbReference>
<reference evidence="2 3" key="1">
    <citation type="journal article" date="2015" name="Microbiome">
        <title>Genomic resolution of linkages in carbon, nitrogen, and sulfur cycling among widespread estuary sediment bacteria.</title>
        <authorList>
            <person name="Baker B.J."/>
            <person name="Lazar C.S."/>
            <person name="Teske A.P."/>
            <person name="Dick G.J."/>
        </authorList>
    </citation>
    <scope>NUCLEOTIDE SEQUENCE [LARGE SCALE GENOMIC DNA]</scope>
    <source>
        <strain evidence="2">DG_26</strain>
    </source>
</reference>
<sequence>METRFETIAISVEQSSATLTFNRPEIHNAFNDVMIDELHRAFATISSREDIRVVVLTGAGKSYCAGADLNWMKRVKDYSYEENLQESLRLAELFYQIYTLPSPTIAKVNGAAIGGGTGFVAVCDLAIASSTAKFSFSEVKLGLVPACISPYVVRKVGEGASREFFLTGERLTAEKALRYGLVNQVVPPEGLDDAVREWTDHLISSGPHALATCKQLLHRVPEMGLDEARTYTARVIASLRVSEEGQEGMASFLEKRKPNWLPARREKAGT</sequence>
<dbReference type="InterPro" id="IPR029045">
    <property type="entry name" value="ClpP/crotonase-like_dom_sf"/>
</dbReference>
<dbReference type="PATRIC" id="fig|1703771.3.peg.959"/>